<dbReference type="InterPro" id="IPR016035">
    <property type="entry name" value="Acyl_Trfase/lysoPLipase"/>
</dbReference>
<dbReference type="SUPFAM" id="SSF52151">
    <property type="entry name" value="FabD/lysophospholipase-like"/>
    <property type="match status" value="1"/>
</dbReference>
<sequence>MKTGIVFEGGAFRTVFSCGVMDSFLDENIMSDYIIGVSAGAAYGTSYAAKQRGRDLSIIMKYSHDKRYMGFRNLINPKNRSYYGLDFAYNSVPNELVPFDYEEYSRFKGEFKVVVTNVLTGNPEYLPLDVNDNKFKLLQATCALPLLFPFIYINDIPYLDGGLSDSIPYEKAFEDGCDKVVVVLTRQPGYKKITSRSTKRITYLYRKYPELVKDLLLRAKRYNASLDRLLELENEGKVIVIRPTITDGFGRLEKDFEKIQALYDDGIKKGIDISNEVKNFFNQ</sequence>
<dbReference type="PANTHER" id="PTHR14226:SF25">
    <property type="entry name" value="PHOSPHOESTERASE"/>
    <property type="match status" value="1"/>
</dbReference>
<dbReference type="Pfam" id="PF19890">
    <property type="entry name" value="DUF6363"/>
    <property type="match status" value="1"/>
</dbReference>
<feature type="active site" description="Nucleophile" evidence="4">
    <location>
        <position position="38"/>
    </location>
</feature>
<dbReference type="Proteomes" id="UP000199701">
    <property type="component" value="Unassembled WGS sequence"/>
</dbReference>
<reference evidence="6 7" key="1">
    <citation type="submission" date="2016-10" db="EMBL/GenBank/DDBJ databases">
        <authorList>
            <person name="de Groot N.N."/>
        </authorList>
    </citation>
    <scope>NUCLEOTIDE SEQUENCE [LARGE SCALE GENOMIC DNA]</scope>
    <source>
        <strain evidence="6 7">DSM 9179</strain>
    </source>
</reference>
<evidence type="ECO:0000256" key="3">
    <source>
        <dbReference type="ARBA" id="ARBA00023098"/>
    </source>
</evidence>
<organism evidence="6 7">
    <name type="scientific">[Clostridium] fimetarium</name>
    <dbReference type="NCBI Taxonomy" id="99656"/>
    <lineage>
        <taxon>Bacteria</taxon>
        <taxon>Bacillati</taxon>
        <taxon>Bacillota</taxon>
        <taxon>Clostridia</taxon>
        <taxon>Lachnospirales</taxon>
        <taxon>Lachnospiraceae</taxon>
    </lineage>
</organism>
<keyword evidence="7" id="KW-1185">Reference proteome</keyword>
<dbReference type="GO" id="GO:0016787">
    <property type="term" value="F:hydrolase activity"/>
    <property type="evidence" value="ECO:0007669"/>
    <property type="project" value="UniProtKB-UniRule"/>
</dbReference>
<dbReference type="GO" id="GO:0016042">
    <property type="term" value="P:lipid catabolic process"/>
    <property type="evidence" value="ECO:0007669"/>
    <property type="project" value="UniProtKB-UniRule"/>
</dbReference>
<dbReference type="PROSITE" id="PS51635">
    <property type="entry name" value="PNPLA"/>
    <property type="match status" value="1"/>
</dbReference>
<dbReference type="OrthoDB" id="9802424at2"/>
<dbReference type="STRING" id="99656.SAMN05421659_111149"/>
<feature type="active site" description="Proton acceptor" evidence="4">
    <location>
        <position position="160"/>
    </location>
</feature>
<dbReference type="Pfam" id="PF01734">
    <property type="entry name" value="Patatin"/>
    <property type="match status" value="1"/>
</dbReference>
<name>A0A1I0R404_9FIRM</name>
<dbReference type="InterPro" id="IPR002641">
    <property type="entry name" value="PNPLA_dom"/>
</dbReference>
<dbReference type="InterPro" id="IPR037483">
    <property type="entry name" value="YjjU-like"/>
</dbReference>
<feature type="domain" description="PNPLA" evidence="5">
    <location>
        <begin position="5"/>
        <end position="173"/>
    </location>
</feature>
<evidence type="ECO:0000256" key="1">
    <source>
        <dbReference type="ARBA" id="ARBA00022801"/>
    </source>
</evidence>
<feature type="short sequence motif" description="GXSXG" evidence="4">
    <location>
        <begin position="36"/>
        <end position="40"/>
    </location>
</feature>
<gene>
    <name evidence="6" type="ORF">SAMN05421659_111149</name>
</gene>
<evidence type="ECO:0000259" key="5">
    <source>
        <dbReference type="PROSITE" id="PS51635"/>
    </source>
</evidence>
<keyword evidence="1 4" id="KW-0378">Hydrolase</keyword>
<feature type="short sequence motif" description="DGA/G" evidence="4">
    <location>
        <begin position="160"/>
        <end position="162"/>
    </location>
</feature>
<evidence type="ECO:0000256" key="2">
    <source>
        <dbReference type="ARBA" id="ARBA00022963"/>
    </source>
</evidence>
<accession>A0A1I0R404</accession>
<dbReference type="Gene3D" id="3.40.1090.10">
    <property type="entry name" value="Cytosolic phospholipase A2 catalytic domain"/>
    <property type="match status" value="2"/>
</dbReference>
<comment type="caution">
    <text evidence="4">Lacks conserved residue(s) required for the propagation of feature annotation.</text>
</comment>
<dbReference type="InterPro" id="IPR045943">
    <property type="entry name" value="DUF6363"/>
</dbReference>
<dbReference type="PANTHER" id="PTHR14226">
    <property type="entry name" value="NEUROPATHY TARGET ESTERASE/SWISS CHEESE D.MELANOGASTER"/>
    <property type="match status" value="1"/>
</dbReference>
<protein>
    <submittedName>
        <fullName evidence="6">Predicted phospholipase, patatin/cPLA2 family</fullName>
    </submittedName>
</protein>
<proteinExistence type="predicted"/>
<evidence type="ECO:0000256" key="4">
    <source>
        <dbReference type="PROSITE-ProRule" id="PRU01161"/>
    </source>
</evidence>
<keyword evidence="3 4" id="KW-0443">Lipid metabolism</keyword>
<dbReference type="AlphaFoldDB" id="A0A1I0R404"/>
<dbReference type="EMBL" id="FOJI01000011">
    <property type="protein sequence ID" value="SEW35002.1"/>
    <property type="molecule type" value="Genomic_DNA"/>
</dbReference>
<evidence type="ECO:0000313" key="6">
    <source>
        <dbReference type="EMBL" id="SEW35002.1"/>
    </source>
</evidence>
<evidence type="ECO:0000313" key="7">
    <source>
        <dbReference type="Proteomes" id="UP000199701"/>
    </source>
</evidence>
<dbReference type="CDD" id="cd07208">
    <property type="entry name" value="Pat_hypo_Ecoli_yjju_like"/>
    <property type="match status" value="1"/>
</dbReference>
<dbReference type="InterPro" id="IPR050301">
    <property type="entry name" value="NTE"/>
</dbReference>
<keyword evidence="2 4" id="KW-0442">Lipid degradation</keyword>